<dbReference type="Proteomes" id="UP000315295">
    <property type="component" value="Unassembled WGS sequence"/>
</dbReference>
<dbReference type="InterPro" id="IPR001017">
    <property type="entry name" value="DH_E1"/>
</dbReference>
<gene>
    <name evidence="4" type="ORF">C1H46_021061</name>
</gene>
<organism evidence="4 5">
    <name type="scientific">Malus baccata</name>
    <name type="common">Siberian crab apple</name>
    <name type="synonym">Pyrus baccata</name>
    <dbReference type="NCBI Taxonomy" id="106549"/>
    <lineage>
        <taxon>Eukaryota</taxon>
        <taxon>Viridiplantae</taxon>
        <taxon>Streptophyta</taxon>
        <taxon>Embryophyta</taxon>
        <taxon>Tracheophyta</taxon>
        <taxon>Spermatophyta</taxon>
        <taxon>Magnoliopsida</taxon>
        <taxon>eudicotyledons</taxon>
        <taxon>Gunneridae</taxon>
        <taxon>Pentapetalae</taxon>
        <taxon>rosids</taxon>
        <taxon>fabids</taxon>
        <taxon>Rosales</taxon>
        <taxon>Rosaceae</taxon>
        <taxon>Amygdaloideae</taxon>
        <taxon>Maleae</taxon>
        <taxon>Malus</taxon>
    </lineage>
</organism>
<dbReference type="PANTHER" id="PTHR43380">
    <property type="entry name" value="2-OXOISOVALERATE DEHYDROGENASE SUBUNIT ALPHA, MITOCHONDRIAL"/>
    <property type="match status" value="1"/>
</dbReference>
<proteinExistence type="predicted"/>
<name>A0A540M3I8_MALBA</name>
<dbReference type="Pfam" id="PF00676">
    <property type="entry name" value="E1_dh"/>
    <property type="match status" value="1"/>
</dbReference>
<comment type="caution">
    <text evidence="4">The sequence shown here is derived from an EMBL/GenBank/DDBJ whole genome shotgun (WGS) entry which is preliminary data.</text>
</comment>
<dbReference type="SUPFAM" id="SSF52518">
    <property type="entry name" value="Thiamin diphosphate-binding fold (THDP-binding)"/>
    <property type="match status" value="1"/>
</dbReference>
<dbReference type="EMBL" id="VIEB01000371">
    <property type="protein sequence ID" value="TQD93303.1"/>
    <property type="molecule type" value="Genomic_DNA"/>
</dbReference>
<evidence type="ECO:0000259" key="3">
    <source>
        <dbReference type="Pfam" id="PF00676"/>
    </source>
</evidence>
<evidence type="ECO:0000313" key="4">
    <source>
        <dbReference type="EMBL" id="TQD93303.1"/>
    </source>
</evidence>
<feature type="domain" description="Dehydrogenase E1 component" evidence="3">
    <location>
        <begin position="2"/>
        <end position="54"/>
    </location>
</feature>
<dbReference type="STRING" id="106549.A0A540M3I8"/>
<keyword evidence="1" id="KW-0560">Oxidoreductase</keyword>
<keyword evidence="5" id="KW-1185">Reference proteome</keyword>
<evidence type="ECO:0000313" key="5">
    <source>
        <dbReference type="Proteomes" id="UP000315295"/>
    </source>
</evidence>
<evidence type="ECO:0000256" key="1">
    <source>
        <dbReference type="ARBA" id="ARBA00023002"/>
    </source>
</evidence>
<protein>
    <recommendedName>
        <fullName evidence="3">Dehydrogenase E1 component domain-containing protein</fullName>
    </recommendedName>
</protein>
<dbReference type="InterPro" id="IPR029061">
    <property type="entry name" value="THDP-binding"/>
</dbReference>
<dbReference type="GO" id="GO:0016624">
    <property type="term" value="F:oxidoreductase activity, acting on the aldehyde or oxo group of donors, disulfide as acceptor"/>
    <property type="evidence" value="ECO:0007669"/>
    <property type="project" value="InterPro"/>
</dbReference>
<dbReference type="GO" id="GO:0009083">
    <property type="term" value="P:branched-chain amino acid catabolic process"/>
    <property type="evidence" value="ECO:0007669"/>
    <property type="project" value="TreeGrafter"/>
</dbReference>
<reference evidence="4 5" key="1">
    <citation type="journal article" date="2019" name="G3 (Bethesda)">
        <title>Sequencing of a Wild Apple (Malus baccata) Genome Unravels the Differences Between Cultivated and Wild Apple Species Regarding Disease Resistance and Cold Tolerance.</title>
        <authorList>
            <person name="Chen X."/>
        </authorList>
    </citation>
    <scope>NUCLEOTIDE SEQUENCE [LARGE SCALE GENOMIC DNA]</scope>
    <source>
        <strain evidence="5">cv. Shandingzi</strain>
        <tissue evidence="4">Leaves</tissue>
    </source>
</reference>
<sequence>MPIHYGSNKLNYVTVASTVASQLPHAVGAAYSLKMDRKDACVVVYVGDGGTSEEQKEVEWKTENKKKIEARGRRSEAENIRDGIERQGGGKE</sequence>
<dbReference type="PANTHER" id="PTHR43380:SF11">
    <property type="entry name" value="2-OXOISOVALERATE DEHYDROGENASE SUBUNIT ALPHA 2, MITOCHONDRIAL"/>
    <property type="match status" value="1"/>
</dbReference>
<dbReference type="InterPro" id="IPR050771">
    <property type="entry name" value="Alpha-ketoacid_DH_E1_comp"/>
</dbReference>
<dbReference type="Gene3D" id="3.40.50.970">
    <property type="match status" value="1"/>
</dbReference>
<feature type="region of interest" description="Disordered" evidence="2">
    <location>
        <begin position="67"/>
        <end position="92"/>
    </location>
</feature>
<dbReference type="AlphaFoldDB" id="A0A540M3I8"/>
<evidence type="ECO:0000256" key="2">
    <source>
        <dbReference type="SAM" id="MobiDB-lite"/>
    </source>
</evidence>
<accession>A0A540M3I8</accession>